<evidence type="ECO:0000313" key="3">
    <source>
        <dbReference type="Proteomes" id="UP000759537"/>
    </source>
</evidence>
<organism evidence="2 3">
    <name type="scientific">Russula ochroleuca</name>
    <dbReference type="NCBI Taxonomy" id="152965"/>
    <lineage>
        <taxon>Eukaryota</taxon>
        <taxon>Fungi</taxon>
        <taxon>Dikarya</taxon>
        <taxon>Basidiomycota</taxon>
        <taxon>Agaricomycotina</taxon>
        <taxon>Agaricomycetes</taxon>
        <taxon>Russulales</taxon>
        <taxon>Russulaceae</taxon>
        <taxon>Russula</taxon>
    </lineage>
</organism>
<dbReference type="InterPro" id="IPR007304">
    <property type="entry name" value="TAP46-like"/>
</dbReference>
<dbReference type="OrthoDB" id="10261753at2759"/>
<proteinExistence type="predicted"/>
<dbReference type="Proteomes" id="UP000759537">
    <property type="component" value="Unassembled WGS sequence"/>
</dbReference>
<accession>A0A9P5JZ47</accession>
<dbReference type="AlphaFoldDB" id="A0A9P5JZ47"/>
<feature type="compositionally biased region" description="Polar residues" evidence="1">
    <location>
        <begin position="341"/>
        <end position="351"/>
    </location>
</feature>
<dbReference type="Pfam" id="PF04177">
    <property type="entry name" value="TAP42"/>
    <property type="match status" value="1"/>
</dbReference>
<dbReference type="GO" id="GO:0035303">
    <property type="term" value="P:regulation of dephosphorylation"/>
    <property type="evidence" value="ECO:0007669"/>
    <property type="project" value="TreeGrafter"/>
</dbReference>
<dbReference type="GO" id="GO:0009966">
    <property type="term" value="P:regulation of signal transduction"/>
    <property type="evidence" value="ECO:0007669"/>
    <property type="project" value="InterPro"/>
</dbReference>
<evidence type="ECO:0000256" key="1">
    <source>
        <dbReference type="SAM" id="MobiDB-lite"/>
    </source>
</evidence>
<dbReference type="GO" id="GO:0005829">
    <property type="term" value="C:cytosol"/>
    <property type="evidence" value="ECO:0007669"/>
    <property type="project" value="TreeGrafter"/>
</dbReference>
<dbReference type="GO" id="GO:0051721">
    <property type="term" value="F:protein phosphatase 2A binding"/>
    <property type="evidence" value="ECO:0007669"/>
    <property type="project" value="TreeGrafter"/>
</dbReference>
<sequence length="395" mass="43726">MESLPTVFRRALLNVSKASNLPTIQDETQELIDIALTDCRDSRARVADLALFSPNETLDDISTQDLVYLFVPYISAEIESRARAIERDERLARLREAEQGFTKFVSDLELYEIVSKSEQELHGKNVPTIADPARRRETKIKQYQAEKEIRTRIETIATRHRVPLPPSDTSPTDFDLIAALLPHSAPATTTVNDEQDDGDGDERRTATLLLLRLAYAQSHAQLASIAQELELLRSAPPAPPLPPQPGTSERARSSPEAERSLWTLDAPRSVGTAQRGGPLLDSAGKPLQPFTILPSGPGGDRARLREQVFQPDHRLPTMSIDEYLEIERQRGNILTGGGPQSAANPTSSEQLTMDAEQDGTAFGDTKSEEKRKKDEEWAMFTDVNPRGAGNTMNRG</sequence>
<dbReference type="InterPro" id="IPR038511">
    <property type="entry name" value="TAP42/TAP46-like_sf"/>
</dbReference>
<protein>
    <submittedName>
        <fullName evidence="2">TAP42-like protein</fullName>
    </submittedName>
</protein>
<feature type="region of interest" description="Disordered" evidence="1">
    <location>
        <begin position="234"/>
        <end position="301"/>
    </location>
</feature>
<dbReference type="PANTHER" id="PTHR10933">
    <property type="entry name" value="IMMUNOGLOBULIN-BINDING PROTEIN 1"/>
    <property type="match status" value="1"/>
</dbReference>
<dbReference type="Gene3D" id="1.25.40.540">
    <property type="entry name" value="TAP42-like family"/>
    <property type="match status" value="1"/>
</dbReference>
<dbReference type="EMBL" id="WHVB01000025">
    <property type="protein sequence ID" value="KAF8470393.1"/>
    <property type="molecule type" value="Genomic_DNA"/>
</dbReference>
<reference evidence="2" key="1">
    <citation type="submission" date="2019-10" db="EMBL/GenBank/DDBJ databases">
        <authorList>
            <consortium name="DOE Joint Genome Institute"/>
            <person name="Kuo A."/>
            <person name="Miyauchi S."/>
            <person name="Kiss E."/>
            <person name="Drula E."/>
            <person name="Kohler A."/>
            <person name="Sanchez-Garcia M."/>
            <person name="Andreopoulos B."/>
            <person name="Barry K.W."/>
            <person name="Bonito G."/>
            <person name="Buee M."/>
            <person name="Carver A."/>
            <person name="Chen C."/>
            <person name="Cichocki N."/>
            <person name="Clum A."/>
            <person name="Culley D."/>
            <person name="Crous P.W."/>
            <person name="Fauchery L."/>
            <person name="Girlanda M."/>
            <person name="Hayes R."/>
            <person name="Keri Z."/>
            <person name="LaButti K."/>
            <person name="Lipzen A."/>
            <person name="Lombard V."/>
            <person name="Magnuson J."/>
            <person name="Maillard F."/>
            <person name="Morin E."/>
            <person name="Murat C."/>
            <person name="Nolan M."/>
            <person name="Ohm R."/>
            <person name="Pangilinan J."/>
            <person name="Pereira M."/>
            <person name="Perotto S."/>
            <person name="Peter M."/>
            <person name="Riley R."/>
            <person name="Sitrit Y."/>
            <person name="Stielow B."/>
            <person name="Szollosi G."/>
            <person name="Zifcakova L."/>
            <person name="Stursova M."/>
            <person name="Spatafora J.W."/>
            <person name="Tedersoo L."/>
            <person name="Vaario L.-M."/>
            <person name="Yamada A."/>
            <person name="Yan M."/>
            <person name="Wang P."/>
            <person name="Xu J."/>
            <person name="Bruns T."/>
            <person name="Baldrian P."/>
            <person name="Vilgalys R."/>
            <person name="Henrissat B."/>
            <person name="Grigoriev I.V."/>
            <person name="Hibbett D."/>
            <person name="Nagy L.G."/>
            <person name="Martin F.M."/>
        </authorList>
    </citation>
    <scope>NUCLEOTIDE SEQUENCE</scope>
    <source>
        <strain evidence="2">Prilba</strain>
    </source>
</reference>
<dbReference type="PANTHER" id="PTHR10933:SF9">
    <property type="entry name" value="IMMUNOGLOBULIN-BINDING PROTEIN 1"/>
    <property type="match status" value="1"/>
</dbReference>
<feature type="region of interest" description="Disordered" evidence="1">
    <location>
        <begin position="332"/>
        <end position="395"/>
    </location>
</feature>
<reference evidence="2" key="2">
    <citation type="journal article" date="2020" name="Nat. Commun.">
        <title>Large-scale genome sequencing of mycorrhizal fungi provides insights into the early evolution of symbiotic traits.</title>
        <authorList>
            <person name="Miyauchi S."/>
            <person name="Kiss E."/>
            <person name="Kuo A."/>
            <person name="Drula E."/>
            <person name="Kohler A."/>
            <person name="Sanchez-Garcia M."/>
            <person name="Morin E."/>
            <person name="Andreopoulos B."/>
            <person name="Barry K.W."/>
            <person name="Bonito G."/>
            <person name="Buee M."/>
            <person name="Carver A."/>
            <person name="Chen C."/>
            <person name="Cichocki N."/>
            <person name="Clum A."/>
            <person name="Culley D."/>
            <person name="Crous P.W."/>
            <person name="Fauchery L."/>
            <person name="Girlanda M."/>
            <person name="Hayes R.D."/>
            <person name="Keri Z."/>
            <person name="LaButti K."/>
            <person name="Lipzen A."/>
            <person name="Lombard V."/>
            <person name="Magnuson J."/>
            <person name="Maillard F."/>
            <person name="Murat C."/>
            <person name="Nolan M."/>
            <person name="Ohm R.A."/>
            <person name="Pangilinan J."/>
            <person name="Pereira M.F."/>
            <person name="Perotto S."/>
            <person name="Peter M."/>
            <person name="Pfister S."/>
            <person name="Riley R."/>
            <person name="Sitrit Y."/>
            <person name="Stielow J.B."/>
            <person name="Szollosi G."/>
            <person name="Zifcakova L."/>
            <person name="Stursova M."/>
            <person name="Spatafora J.W."/>
            <person name="Tedersoo L."/>
            <person name="Vaario L.M."/>
            <person name="Yamada A."/>
            <person name="Yan M."/>
            <person name="Wang P."/>
            <person name="Xu J."/>
            <person name="Bruns T."/>
            <person name="Baldrian P."/>
            <person name="Vilgalys R."/>
            <person name="Dunand C."/>
            <person name="Henrissat B."/>
            <person name="Grigoriev I.V."/>
            <person name="Hibbett D."/>
            <person name="Nagy L.G."/>
            <person name="Martin F.M."/>
        </authorList>
    </citation>
    <scope>NUCLEOTIDE SEQUENCE</scope>
    <source>
        <strain evidence="2">Prilba</strain>
    </source>
</reference>
<comment type="caution">
    <text evidence="2">The sequence shown here is derived from an EMBL/GenBank/DDBJ whole genome shotgun (WGS) entry which is preliminary data.</text>
</comment>
<name>A0A9P5JZ47_9AGAM</name>
<evidence type="ECO:0000313" key="2">
    <source>
        <dbReference type="EMBL" id="KAF8470393.1"/>
    </source>
</evidence>
<feature type="non-terminal residue" evidence="2">
    <location>
        <position position="395"/>
    </location>
</feature>
<feature type="compositionally biased region" description="Basic and acidic residues" evidence="1">
    <location>
        <begin position="365"/>
        <end position="376"/>
    </location>
</feature>
<gene>
    <name evidence="2" type="ORF">DFH94DRAFT_208444</name>
</gene>
<keyword evidence="3" id="KW-1185">Reference proteome</keyword>
<feature type="compositionally biased region" description="Pro residues" evidence="1">
    <location>
        <begin position="236"/>
        <end position="245"/>
    </location>
</feature>
<feature type="compositionally biased region" description="Basic and acidic residues" evidence="1">
    <location>
        <begin position="249"/>
        <end position="259"/>
    </location>
</feature>